<evidence type="ECO:0000313" key="1">
    <source>
        <dbReference type="EMBL" id="TGO89610.1"/>
    </source>
</evidence>
<sequence length="156" mass="17347">MEAVCTWYQMAKLVSHSGLTTTSVVSIHIMFYDFENSVSLGILEPPKWDSTMHVIMLGTAITALNRRIGLGLGHVLLRDLLEQKVKDANDSFRWKELAILNLMGRSLMSSQRASCCLPGPAIVDDAVLVKVLVLKLLENKVLDEDVITYGLVLYTI</sequence>
<dbReference type="AlphaFoldDB" id="A0A4Z1KYU6"/>
<reference evidence="1 2" key="1">
    <citation type="submission" date="2017-12" db="EMBL/GenBank/DDBJ databases">
        <title>Comparative genomics of Botrytis spp.</title>
        <authorList>
            <person name="Valero-Jimenez C.A."/>
            <person name="Tapia P."/>
            <person name="Veloso J."/>
            <person name="Silva-Moreno E."/>
            <person name="Staats M."/>
            <person name="Valdes J.H."/>
            <person name="Van Kan J.A.L."/>
        </authorList>
    </citation>
    <scope>NUCLEOTIDE SEQUENCE [LARGE SCALE GENOMIC DNA]</scope>
    <source>
        <strain evidence="1 2">MUCL3349</strain>
    </source>
</reference>
<dbReference type="EMBL" id="PQXO01000101">
    <property type="protein sequence ID" value="TGO89610.1"/>
    <property type="molecule type" value="Genomic_DNA"/>
</dbReference>
<organism evidence="1 2">
    <name type="scientific">Botrytis porri</name>
    <dbReference type="NCBI Taxonomy" id="87229"/>
    <lineage>
        <taxon>Eukaryota</taxon>
        <taxon>Fungi</taxon>
        <taxon>Dikarya</taxon>
        <taxon>Ascomycota</taxon>
        <taxon>Pezizomycotina</taxon>
        <taxon>Leotiomycetes</taxon>
        <taxon>Helotiales</taxon>
        <taxon>Sclerotiniaceae</taxon>
        <taxon>Botrytis</taxon>
    </lineage>
</organism>
<dbReference type="Proteomes" id="UP000297280">
    <property type="component" value="Unassembled WGS sequence"/>
</dbReference>
<evidence type="ECO:0000313" key="2">
    <source>
        <dbReference type="Proteomes" id="UP000297280"/>
    </source>
</evidence>
<name>A0A4Z1KYU6_9HELO</name>
<comment type="caution">
    <text evidence="1">The sequence shown here is derived from an EMBL/GenBank/DDBJ whole genome shotgun (WGS) entry which is preliminary data.</text>
</comment>
<gene>
    <name evidence="1" type="ORF">BPOR_0101g00100</name>
</gene>
<protein>
    <submittedName>
        <fullName evidence="1">Uncharacterized protein</fullName>
    </submittedName>
</protein>
<proteinExistence type="predicted"/>
<keyword evidence="2" id="KW-1185">Reference proteome</keyword>
<accession>A0A4Z1KYU6</accession>